<evidence type="ECO:0000313" key="2">
    <source>
        <dbReference type="Proteomes" id="UP001164929"/>
    </source>
</evidence>
<keyword evidence="2" id="KW-1185">Reference proteome</keyword>
<reference evidence="1" key="1">
    <citation type="journal article" date="2023" name="Mol. Ecol. Resour.">
        <title>Chromosome-level genome assembly of a triploid poplar Populus alba 'Berolinensis'.</title>
        <authorList>
            <person name="Chen S."/>
            <person name="Yu Y."/>
            <person name="Wang X."/>
            <person name="Wang S."/>
            <person name="Zhang T."/>
            <person name="Zhou Y."/>
            <person name="He R."/>
            <person name="Meng N."/>
            <person name="Wang Y."/>
            <person name="Liu W."/>
            <person name="Liu Z."/>
            <person name="Liu J."/>
            <person name="Guo Q."/>
            <person name="Huang H."/>
            <person name="Sederoff R.R."/>
            <person name="Wang G."/>
            <person name="Qu G."/>
            <person name="Chen S."/>
        </authorList>
    </citation>
    <scope>NUCLEOTIDE SEQUENCE</scope>
    <source>
        <strain evidence="1">SC-2020</strain>
    </source>
</reference>
<dbReference type="Proteomes" id="UP001164929">
    <property type="component" value="Chromosome 5"/>
</dbReference>
<gene>
    <name evidence="1" type="ORF">NC653_014749</name>
</gene>
<dbReference type="EMBL" id="JAQIZT010000005">
    <property type="protein sequence ID" value="KAJ6998674.1"/>
    <property type="molecule type" value="Genomic_DNA"/>
</dbReference>
<accession>A0AAD6W5C7</accession>
<comment type="caution">
    <text evidence="1">The sequence shown here is derived from an EMBL/GenBank/DDBJ whole genome shotgun (WGS) entry which is preliminary data.</text>
</comment>
<evidence type="ECO:0000313" key="1">
    <source>
        <dbReference type="EMBL" id="KAJ6998674.1"/>
    </source>
</evidence>
<dbReference type="AlphaFoldDB" id="A0AAD6W5C7"/>
<name>A0AAD6W5C7_9ROSI</name>
<organism evidence="1 2">
    <name type="scientific">Populus alba x Populus x berolinensis</name>
    <dbReference type="NCBI Taxonomy" id="444605"/>
    <lineage>
        <taxon>Eukaryota</taxon>
        <taxon>Viridiplantae</taxon>
        <taxon>Streptophyta</taxon>
        <taxon>Embryophyta</taxon>
        <taxon>Tracheophyta</taxon>
        <taxon>Spermatophyta</taxon>
        <taxon>Magnoliopsida</taxon>
        <taxon>eudicotyledons</taxon>
        <taxon>Gunneridae</taxon>
        <taxon>Pentapetalae</taxon>
        <taxon>rosids</taxon>
        <taxon>fabids</taxon>
        <taxon>Malpighiales</taxon>
        <taxon>Salicaceae</taxon>
        <taxon>Saliceae</taxon>
        <taxon>Populus</taxon>
    </lineage>
</organism>
<protein>
    <submittedName>
        <fullName evidence="1">Uncharacterized protein</fullName>
    </submittedName>
</protein>
<proteinExistence type="predicted"/>
<sequence>MSPPAIRGKAYPYFMPLQQLLRCYFTLHDSIGDPSYRGHDQILVLRRGGGPCQDKN</sequence>